<proteinExistence type="predicted"/>
<accession>A0A6G1GUK6</accession>
<feature type="region of interest" description="Disordered" evidence="1">
    <location>
        <begin position="1"/>
        <end position="66"/>
    </location>
</feature>
<organism evidence="2 3">
    <name type="scientific">Aulographum hederae CBS 113979</name>
    <dbReference type="NCBI Taxonomy" id="1176131"/>
    <lineage>
        <taxon>Eukaryota</taxon>
        <taxon>Fungi</taxon>
        <taxon>Dikarya</taxon>
        <taxon>Ascomycota</taxon>
        <taxon>Pezizomycotina</taxon>
        <taxon>Dothideomycetes</taxon>
        <taxon>Pleosporomycetidae</taxon>
        <taxon>Aulographales</taxon>
        <taxon>Aulographaceae</taxon>
    </lineage>
</organism>
<evidence type="ECO:0000313" key="3">
    <source>
        <dbReference type="Proteomes" id="UP000800041"/>
    </source>
</evidence>
<protein>
    <submittedName>
        <fullName evidence="2">Uncharacterized protein</fullName>
    </submittedName>
</protein>
<keyword evidence="3" id="KW-1185">Reference proteome</keyword>
<dbReference type="AlphaFoldDB" id="A0A6G1GUK6"/>
<feature type="compositionally biased region" description="Low complexity" evidence="1">
    <location>
        <begin position="1"/>
        <end position="22"/>
    </location>
</feature>
<evidence type="ECO:0000256" key="1">
    <source>
        <dbReference type="SAM" id="MobiDB-lite"/>
    </source>
</evidence>
<evidence type="ECO:0000313" key="2">
    <source>
        <dbReference type="EMBL" id="KAF1984641.1"/>
    </source>
</evidence>
<gene>
    <name evidence="2" type="ORF">K402DRAFT_140735</name>
</gene>
<dbReference type="Proteomes" id="UP000800041">
    <property type="component" value="Unassembled WGS sequence"/>
</dbReference>
<reference evidence="2" key="1">
    <citation type="journal article" date="2020" name="Stud. Mycol.">
        <title>101 Dothideomycetes genomes: a test case for predicting lifestyles and emergence of pathogens.</title>
        <authorList>
            <person name="Haridas S."/>
            <person name="Albert R."/>
            <person name="Binder M."/>
            <person name="Bloem J."/>
            <person name="Labutti K."/>
            <person name="Salamov A."/>
            <person name="Andreopoulos B."/>
            <person name="Baker S."/>
            <person name="Barry K."/>
            <person name="Bills G."/>
            <person name="Bluhm B."/>
            <person name="Cannon C."/>
            <person name="Castanera R."/>
            <person name="Culley D."/>
            <person name="Daum C."/>
            <person name="Ezra D."/>
            <person name="Gonzalez J."/>
            <person name="Henrissat B."/>
            <person name="Kuo A."/>
            <person name="Liang C."/>
            <person name="Lipzen A."/>
            <person name="Lutzoni F."/>
            <person name="Magnuson J."/>
            <person name="Mondo S."/>
            <person name="Nolan M."/>
            <person name="Ohm R."/>
            <person name="Pangilinan J."/>
            <person name="Park H.-J."/>
            <person name="Ramirez L."/>
            <person name="Alfaro M."/>
            <person name="Sun H."/>
            <person name="Tritt A."/>
            <person name="Yoshinaga Y."/>
            <person name="Zwiers L.-H."/>
            <person name="Turgeon B."/>
            <person name="Goodwin S."/>
            <person name="Spatafora J."/>
            <person name="Crous P."/>
            <person name="Grigoriev I."/>
        </authorList>
    </citation>
    <scope>NUCLEOTIDE SEQUENCE</scope>
    <source>
        <strain evidence="2">CBS 113979</strain>
    </source>
</reference>
<feature type="compositionally biased region" description="Polar residues" evidence="1">
    <location>
        <begin position="32"/>
        <end position="59"/>
    </location>
</feature>
<name>A0A6G1GUK6_9PEZI</name>
<sequence>MEYPPTFSSTTASLASSSACSPGQFHEREVTRSPSLNGNRKVNTSNGTTKPAKQTSNKSAELGYHPPLTHWDRACLLICGRRKYKTSWP</sequence>
<dbReference type="EMBL" id="ML977167">
    <property type="protein sequence ID" value="KAF1984641.1"/>
    <property type="molecule type" value="Genomic_DNA"/>
</dbReference>